<dbReference type="PANTHER" id="PTHR30399">
    <property type="entry name" value="UNCHARACTERIZED PROTEIN YGJP"/>
    <property type="match status" value="1"/>
</dbReference>
<organism evidence="2 3">
    <name type="scientific">Candidatus Daviesbacteria bacterium GW2011_GWC2_40_12</name>
    <dbReference type="NCBI Taxonomy" id="1618431"/>
    <lineage>
        <taxon>Bacteria</taxon>
        <taxon>Candidatus Daviesiibacteriota</taxon>
    </lineage>
</organism>
<dbReference type="Pfam" id="PF01863">
    <property type="entry name" value="YgjP-like"/>
    <property type="match status" value="1"/>
</dbReference>
<accession>A0A0G0TXV9</accession>
<evidence type="ECO:0000313" key="3">
    <source>
        <dbReference type="Proteomes" id="UP000034881"/>
    </source>
</evidence>
<dbReference type="AlphaFoldDB" id="A0A0G0TXV9"/>
<dbReference type="PANTHER" id="PTHR30399:SF1">
    <property type="entry name" value="UTP PYROPHOSPHATASE"/>
    <property type="match status" value="1"/>
</dbReference>
<dbReference type="EMBL" id="LBYB01000001">
    <property type="protein sequence ID" value="KKR42842.1"/>
    <property type="molecule type" value="Genomic_DNA"/>
</dbReference>
<sequence>MKRKITLHNRIVTYLIRRSRKAKRMRLAVYCDGNFVVTLPKGLNETTAEKYIIGKSKWVLSKLDFFKNASLSKTFKLTSKAYIQHKEIALQITSVRIEHFNKIYRYKFNKLAIKNQRTRWGSCSKKKNLNFNFKIALLPTELQDYIIVHELCHLKEFNHSSKFWNLVSRTIPNYREIINDLKLEGLNLL</sequence>
<feature type="domain" description="YgjP-like metallopeptidase" evidence="1">
    <location>
        <begin position="86"/>
        <end position="182"/>
    </location>
</feature>
<dbReference type="InterPro" id="IPR002725">
    <property type="entry name" value="YgjP-like_metallopeptidase"/>
</dbReference>
<gene>
    <name evidence="2" type="ORF">UT77_C0001G0293</name>
</gene>
<evidence type="ECO:0000313" key="2">
    <source>
        <dbReference type="EMBL" id="KKR42842.1"/>
    </source>
</evidence>
<dbReference type="Proteomes" id="UP000034881">
    <property type="component" value="Unassembled WGS sequence"/>
</dbReference>
<reference evidence="2 3" key="1">
    <citation type="journal article" date="2015" name="Nature">
        <title>rRNA introns, odd ribosomes, and small enigmatic genomes across a large radiation of phyla.</title>
        <authorList>
            <person name="Brown C.T."/>
            <person name="Hug L.A."/>
            <person name="Thomas B.C."/>
            <person name="Sharon I."/>
            <person name="Castelle C.J."/>
            <person name="Singh A."/>
            <person name="Wilkins M.J."/>
            <person name="Williams K.H."/>
            <person name="Banfield J.F."/>
        </authorList>
    </citation>
    <scope>NUCLEOTIDE SEQUENCE [LARGE SCALE GENOMIC DNA]</scope>
</reference>
<evidence type="ECO:0000259" key="1">
    <source>
        <dbReference type="Pfam" id="PF01863"/>
    </source>
</evidence>
<name>A0A0G0TXV9_9BACT</name>
<dbReference type="Gene3D" id="3.30.2010.10">
    <property type="entry name" value="Metalloproteases ('zincins'), catalytic domain"/>
    <property type="match status" value="1"/>
</dbReference>
<proteinExistence type="predicted"/>
<protein>
    <recommendedName>
        <fullName evidence="1">YgjP-like metallopeptidase domain-containing protein</fullName>
    </recommendedName>
</protein>
<dbReference type="CDD" id="cd07344">
    <property type="entry name" value="M48_yhfN_like"/>
    <property type="match status" value="1"/>
</dbReference>
<dbReference type="InterPro" id="IPR053136">
    <property type="entry name" value="UTP_pyrophosphatase-like"/>
</dbReference>
<comment type="caution">
    <text evidence="2">The sequence shown here is derived from an EMBL/GenBank/DDBJ whole genome shotgun (WGS) entry which is preliminary data.</text>
</comment>